<evidence type="ECO:0000313" key="3">
    <source>
        <dbReference type="Proteomes" id="UP000064967"/>
    </source>
</evidence>
<organism evidence="2 3">
    <name type="scientific">Labilithrix luteola</name>
    <dbReference type="NCBI Taxonomy" id="1391654"/>
    <lineage>
        <taxon>Bacteria</taxon>
        <taxon>Pseudomonadati</taxon>
        <taxon>Myxococcota</taxon>
        <taxon>Polyangia</taxon>
        <taxon>Polyangiales</taxon>
        <taxon>Labilitrichaceae</taxon>
        <taxon>Labilithrix</taxon>
    </lineage>
</organism>
<proteinExistence type="predicted"/>
<evidence type="ECO:0000256" key="1">
    <source>
        <dbReference type="SAM" id="SignalP"/>
    </source>
</evidence>
<feature type="chain" id="PRO_5005467242" description="Lipoprotein" evidence="1">
    <location>
        <begin position="20"/>
        <end position="200"/>
    </location>
</feature>
<dbReference type="RefSeq" id="WP_146652946.1">
    <property type="nucleotide sequence ID" value="NZ_CP012333.1"/>
</dbReference>
<gene>
    <name evidence="2" type="ORF">AKJ09_08607</name>
</gene>
<dbReference type="KEGG" id="llu:AKJ09_08607"/>
<dbReference type="EMBL" id="CP012333">
    <property type="protein sequence ID" value="AKV01944.1"/>
    <property type="molecule type" value="Genomic_DNA"/>
</dbReference>
<dbReference type="STRING" id="1391654.AKJ09_08607"/>
<feature type="signal peptide" evidence="1">
    <location>
        <begin position="1"/>
        <end position="19"/>
    </location>
</feature>
<accession>A0A0K1Q889</accession>
<dbReference type="AlphaFoldDB" id="A0A0K1Q889"/>
<dbReference type="Proteomes" id="UP000064967">
    <property type="component" value="Chromosome"/>
</dbReference>
<reference evidence="2 3" key="1">
    <citation type="submission" date="2015-08" db="EMBL/GenBank/DDBJ databases">
        <authorList>
            <person name="Babu N.S."/>
            <person name="Beckwith C.J."/>
            <person name="Beseler K.G."/>
            <person name="Brison A."/>
            <person name="Carone J.V."/>
            <person name="Caskin T.P."/>
            <person name="Diamond M."/>
            <person name="Durham M.E."/>
            <person name="Foxe J.M."/>
            <person name="Go M."/>
            <person name="Henderson B.A."/>
            <person name="Jones I.B."/>
            <person name="McGettigan J.A."/>
            <person name="Micheletti S.J."/>
            <person name="Nasrallah M.E."/>
            <person name="Ortiz D."/>
            <person name="Piller C.R."/>
            <person name="Privatt S.R."/>
            <person name="Schneider S.L."/>
            <person name="Sharp S."/>
            <person name="Smith T.C."/>
            <person name="Stanton J.D."/>
            <person name="Ullery H.E."/>
            <person name="Wilson R.J."/>
            <person name="Serrano M.G."/>
            <person name="Buck G."/>
            <person name="Lee V."/>
            <person name="Wang Y."/>
            <person name="Carvalho R."/>
            <person name="Voegtly L."/>
            <person name="Shi R."/>
            <person name="Duckworth R."/>
            <person name="Johnson A."/>
            <person name="Loviza R."/>
            <person name="Walstead R."/>
            <person name="Shah Z."/>
            <person name="Kiflezghi M."/>
            <person name="Wade K."/>
            <person name="Ball S.L."/>
            <person name="Bradley K.W."/>
            <person name="Asai D.J."/>
            <person name="Bowman C.A."/>
            <person name="Russell D.A."/>
            <person name="Pope W.H."/>
            <person name="Jacobs-Sera D."/>
            <person name="Hendrix R.W."/>
            <person name="Hatfull G.F."/>
        </authorList>
    </citation>
    <scope>NUCLEOTIDE SEQUENCE [LARGE SCALE GENOMIC DNA]</scope>
    <source>
        <strain evidence="2 3">DSM 27648</strain>
    </source>
</reference>
<protein>
    <recommendedName>
        <fullName evidence="4">Lipoprotein</fullName>
    </recommendedName>
</protein>
<evidence type="ECO:0000313" key="2">
    <source>
        <dbReference type="EMBL" id="AKV01944.1"/>
    </source>
</evidence>
<evidence type="ECO:0008006" key="4">
    <source>
        <dbReference type="Google" id="ProtNLM"/>
    </source>
</evidence>
<keyword evidence="1" id="KW-0732">Signal</keyword>
<keyword evidence="3" id="KW-1185">Reference proteome</keyword>
<sequence>MPSSTMVRSLLLVSTCIVASLGAGSIACSSRSAPPAETPTTTTVSAPVETTAKITMFSVSPENLSVDKISMREGSAIPDGNRDLVFTTRIDGPVNALFLVTCTQKGDPLHNFRADTVMGQEELPAELGTVVDVGRMTEWIAIVEDGKFINHENSRIDIRSGSHDLKLYVPNTGMLRGGSFIRLYARAQGGTLVAGPVVPY</sequence>
<name>A0A0K1Q889_9BACT</name>